<organism evidence="1 2">
    <name type="scientific">Oidiodendron maius (strain Zn)</name>
    <dbReference type="NCBI Taxonomy" id="913774"/>
    <lineage>
        <taxon>Eukaryota</taxon>
        <taxon>Fungi</taxon>
        <taxon>Dikarya</taxon>
        <taxon>Ascomycota</taxon>
        <taxon>Pezizomycotina</taxon>
        <taxon>Leotiomycetes</taxon>
        <taxon>Leotiomycetes incertae sedis</taxon>
        <taxon>Myxotrichaceae</taxon>
        <taxon>Oidiodendron</taxon>
    </lineage>
</organism>
<dbReference type="OrthoDB" id="3520984at2759"/>
<dbReference type="Proteomes" id="UP000054321">
    <property type="component" value="Unassembled WGS sequence"/>
</dbReference>
<keyword evidence="2" id="KW-1185">Reference proteome</keyword>
<accession>A0A0C3HWZ5</accession>
<sequence>MSFCNNTPVSDKVSQWSELFDDSTQIPRVRLDSIILGLTRLRSSASHLLRLPKSDEFGSASQVKHLHNAAKDIDRRLEAWKISIPGSWTPTQVFGDQCIPPSVKKAGLYQGYCDVYPGIFHLTMWNKYRLSLIDIKRIIIGCLDKNPSSPSLAEREACQTQIQEVVDDICASIPYFLGDRTQPGCPGDSVVKYPLTPEAPPTKDHCLAGPTQGGWAILEPMTALLKMDITMRDGQRQWLEGQMARTTKVYRIGSLDW</sequence>
<dbReference type="InterPro" id="IPR053175">
    <property type="entry name" value="DHMBA_Reg_Transcription_Factor"/>
</dbReference>
<evidence type="ECO:0000313" key="1">
    <source>
        <dbReference type="EMBL" id="KIN07450.1"/>
    </source>
</evidence>
<reference evidence="1 2" key="1">
    <citation type="submission" date="2014-04" db="EMBL/GenBank/DDBJ databases">
        <authorList>
            <consortium name="DOE Joint Genome Institute"/>
            <person name="Kuo A."/>
            <person name="Martino E."/>
            <person name="Perotto S."/>
            <person name="Kohler A."/>
            <person name="Nagy L.G."/>
            <person name="Floudas D."/>
            <person name="Copeland A."/>
            <person name="Barry K.W."/>
            <person name="Cichocki N."/>
            <person name="Veneault-Fourrey C."/>
            <person name="LaButti K."/>
            <person name="Lindquist E.A."/>
            <person name="Lipzen A."/>
            <person name="Lundell T."/>
            <person name="Morin E."/>
            <person name="Murat C."/>
            <person name="Sun H."/>
            <person name="Tunlid A."/>
            <person name="Henrissat B."/>
            <person name="Grigoriev I.V."/>
            <person name="Hibbett D.S."/>
            <person name="Martin F."/>
            <person name="Nordberg H.P."/>
            <person name="Cantor M.N."/>
            <person name="Hua S.X."/>
        </authorList>
    </citation>
    <scope>NUCLEOTIDE SEQUENCE [LARGE SCALE GENOMIC DNA]</scope>
    <source>
        <strain evidence="1 2">Zn</strain>
    </source>
</reference>
<dbReference type="AlphaFoldDB" id="A0A0C3HWZ5"/>
<protein>
    <submittedName>
        <fullName evidence="1">Uncharacterized protein</fullName>
    </submittedName>
</protein>
<reference evidence="2" key="2">
    <citation type="submission" date="2015-01" db="EMBL/GenBank/DDBJ databases">
        <title>Evolutionary Origins and Diversification of the Mycorrhizal Mutualists.</title>
        <authorList>
            <consortium name="DOE Joint Genome Institute"/>
            <consortium name="Mycorrhizal Genomics Consortium"/>
            <person name="Kohler A."/>
            <person name="Kuo A."/>
            <person name="Nagy L.G."/>
            <person name="Floudas D."/>
            <person name="Copeland A."/>
            <person name="Barry K.W."/>
            <person name="Cichocki N."/>
            <person name="Veneault-Fourrey C."/>
            <person name="LaButti K."/>
            <person name="Lindquist E.A."/>
            <person name="Lipzen A."/>
            <person name="Lundell T."/>
            <person name="Morin E."/>
            <person name="Murat C."/>
            <person name="Riley R."/>
            <person name="Ohm R."/>
            <person name="Sun H."/>
            <person name="Tunlid A."/>
            <person name="Henrissat B."/>
            <person name="Grigoriev I.V."/>
            <person name="Hibbett D.S."/>
            <person name="Martin F."/>
        </authorList>
    </citation>
    <scope>NUCLEOTIDE SEQUENCE [LARGE SCALE GENOMIC DNA]</scope>
    <source>
        <strain evidence="2">Zn</strain>
    </source>
</reference>
<evidence type="ECO:0000313" key="2">
    <source>
        <dbReference type="Proteomes" id="UP000054321"/>
    </source>
</evidence>
<dbReference type="PANTHER" id="PTHR38791">
    <property type="entry name" value="ZN(II)2CYS6 TRANSCRIPTION FACTOR (EUROFUNG)-RELATED-RELATED"/>
    <property type="match status" value="1"/>
</dbReference>
<name>A0A0C3HWZ5_OIDMZ</name>
<dbReference type="STRING" id="913774.A0A0C3HWZ5"/>
<gene>
    <name evidence="1" type="ORF">OIDMADRAFT_22333</name>
</gene>
<dbReference type="HOGENOM" id="CLU_1082194_0_0_1"/>
<dbReference type="EMBL" id="KN832870">
    <property type="protein sequence ID" value="KIN07450.1"/>
    <property type="molecule type" value="Genomic_DNA"/>
</dbReference>
<proteinExistence type="predicted"/>
<dbReference type="InParanoid" id="A0A0C3HWZ5"/>